<reference evidence="3 4" key="1">
    <citation type="submission" date="2014-11" db="EMBL/GenBank/DDBJ databases">
        <authorList>
            <person name="Zhu J."/>
            <person name="Qi W."/>
            <person name="Song R."/>
        </authorList>
    </citation>
    <scope>NUCLEOTIDE SEQUENCE [LARGE SCALE GENOMIC DNA]</scope>
</reference>
<keyword evidence="2" id="KW-0812">Transmembrane</keyword>
<name>A0A0G4EMT2_VITBC</name>
<evidence type="ECO:0000256" key="2">
    <source>
        <dbReference type="SAM" id="Phobius"/>
    </source>
</evidence>
<dbReference type="AlphaFoldDB" id="A0A0G4EMT2"/>
<dbReference type="EMBL" id="CDMY01000263">
    <property type="protein sequence ID" value="CEL98124.1"/>
    <property type="molecule type" value="Genomic_DNA"/>
</dbReference>
<feature type="region of interest" description="Disordered" evidence="1">
    <location>
        <begin position="1"/>
        <end position="61"/>
    </location>
</feature>
<evidence type="ECO:0000313" key="3">
    <source>
        <dbReference type="EMBL" id="CEL98124.1"/>
    </source>
</evidence>
<keyword evidence="4" id="KW-1185">Reference proteome</keyword>
<dbReference type="OMA" id="PRCIEDA"/>
<feature type="transmembrane region" description="Helical" evidence="2">
    <location>
        <begin position="193"/>
        <end position="212"/>
    </location>
</feature>
<accession>A0A0G4EMT2</accession>
<feature type="compositionally biased region" description="Basic and acidic residues" evidence="1">
    <location>
        <begin position="10"/>
        <end position="54"/>
    </location>
</feature>
<dbReference type="InParanoid" id="A0A0G4EMT2"/>
<keyword evidence="2" id="KW-1133">Transmembrane helix</keyword>
<proteinExistence type="predicted"/>
<protein>
    <submittedName>
        <fullName evidence="3">Uncharacterized protein</fullName>
    </submittedName>
</protein>
<evidence type="ECO:0000313" key="4">
    <source>
        <dbReference type="Proteomes" id="UP000041254"/>
    </source>
</evidence>
<evidence type="ECO:0000256" key="1">
    <source>
        <dbReference type="SAM" id="MobiDB-lite"/>
    </source>
</evidence>
<dbReference type="Proteomes" id="UP000041254">
    <property type="component" value="Unassembled WGS sequence"/>
</dbReference>
<gene>
    <name evidence="3" type="ORF">Vbra_4011</name>
</gene>
<keyword evidence="2" id="KW-0472">Membrane</keyword>
<sequence>MTELTANSGTKDRDPLQELNEYRRQHQQKYQERLEQEEKLQKQAEDEAVARKYQEEEERMLQQQHMSDAEYSRQLFEQVNQMPAPPIEGLNHSDAHQYHAQYDPAVADEGDDVRSPMRSGYVDRLLDPEPPLFYAGTRGLNEGSMRLLDAQGDVERGRLWRPLPRCIEDAVSDEQDRRTGWRCGSCWCTRNTVLLYMVVSSLLSLMVVLLLLKLRPDGPPAT</sequence>
<dbReference type="PhylomeDB" id="A0A0G4EMT2"/>
<organism evidence="3 4">
    <name type="scientific">Vitrella brassicaformis (strain CCMP3155)</name>
    <dbReference type="NCBI Taxonomy" id="1169540"/>
    <lineage>
        <taxon>Eukaryota</taxon>
        <taxon>Sar</taxon>
        <taxon>Alveolata</taxon>
        <taxon>Colpodellida</taxon>
        <taxon>Vitrellaceae</taxon>
        <taxon>Vitrella</taxon>
    </lineage>
</organism>
<dbReference type="VEuPathDB" id="CryptoDB:Vbra_4011"/>